<gene>
    <name evidence="2" type="ORF">GCM10023172_21220</name>
</gene>
<proteinExistence type="predicted"/>
<organism evidence="2 3">
    <name type="scientific">Hymenobacter ginsengisoli</name>
    <dbReference type="NCBI Taxonomy" id="1051626"/>
    <lineage>
        <taxon>Bacteria</taxon>
        <taxon>Pseudomonadati</taxon>
        <taxon>Bacteroidota</taxon>
        <taxon>Cytophagia</taxon>
        <taxon>Cytophagales</taxon>
        <taxon>Hymenobacteraceae</taxon>
        <taxon>Hymenobacter</taxon>
    </lineage>
</organism>
<evidence type="ECO:0008006" key="4">
    <source>
        <dbReference type="Google" id="ProtNLM"/>
    </source>
</evidence>
<reference evidence="3" key="1">
    <citation type="journal article" date="2019" name="Int. J. Syst. Evol. Microbiol.">
        <title>The Global Catalogue of Microorganisms (GCM) 10K type strain sequencing project: providing services to taxonomists for standard genome sequencing and annotation.</title>
        <authorList>
            <consortium name="The Broad Institute Genomics Platform"/>
            <consortium name="The Broad Institute Genome Sequencing Center for Infectious Disease"/>
            <person name="Wu L."/>
            <person name="Ma J."/>
        </authorList>
    </citation>
    <scope>NUCLEOTIDE SEQUENCE [LARGE SCALE GENOMIC DNA]</scope>
    <source>
        <strain evidence="3">JCM 17841</strain>
    </source>
</reference>
<dbReference type="SUPFAM" id="SSF48537">
    <property type="entry name" value="Phospholipase C/P1 nuclease"/>
    <property type="match status" value="1"/>
</dbReference>
<dbReference type="Proteomes" id="UP001501243">
    <property type="component" value="Unassembled WGS sequence"/>
</dbReference>
<evidence type="ECO:0000313" key="2">
    <source>
        <dbReference type="EMBL" id="GAA4500641.1"/>
    </source>
</evidence>
<keyword evidence="3" id="KW-1185">Reference proteome</keyword>
<dbReference type="EMBL" id="BAABGQ010000006">
    <property type="protein sequence ID" value="GAA4500641.1"/>
    <property type="molecule type" value="Genomic_DNA"/>
</dbReference>
<feature type="region of interest" description="Disordered" evidence="1">
    <location>
        <begin position="325"/>
        <end position="346"/>
    </location>
</feature>
<dbReference type="InterPro" id="IPR008947">
    <property type="entry name" value="PLipase_C/P1_nuclease_dom_sf"/>
</dbReference>
<name>A0ABP8QED4_9BACT</name>
<evidence type="ECO:0000256" key="1">
    <source>
        <dbReference type="SAM" id="MobiDB-lite"/>
    </source>
</evidence>
<dbReference type="Gene3D" id="1.10.575.10">
    <property type="entry name" value="P1 Nuclease"/>
    <property type="match status" value="1"/>
</dbReference>
<evidence type="ECO:0000313" key="3">
    <source>
        <dbReference type="Proteomes" id="UP001501243"/>
    </source>
</evidence>
<dbReference type="CDD" id="cd10981">
    <property type="entry name" value="ZnPC_S1P1"/>
    <property type="match status" value="1"/>
</dbReference>
<protein>
    <recommendedName>
        <fullName evidence="4">S1/P1 Nuclease</fullName>
    </recommendedName>
</protein>
<accession>A0ABP8QED4</accession>
<comment type="caution">
    <text evidence="2">The sequence shown here is derived from an EMBL/GenBank/DDBJ whole genome shotgun (WGS) entry which is preliminary data.</text>
</comment>
<sequence>MLIDEQKYSFMRELLRLRLAKLRWLLLGVVCWLALPAPAQAWGFFGHRLLNRLAVYTLPPEMLPFFKANIEYLTTNATRPDSRRTVVPTEAPRHFMDVDVYGDSALTRHGLPRAYADAVALVGGEDSLLHHGIVPWQVASMKSKLTAAFQAGDTDRILYLAADLGHYVADACVPLHTTRNYNGQLTGQRGIHALWESRLPELQAADYDLLTGQAPYLEQPTEAAWAAVARAHTAVDSVFQMEKLVSGELSEDRKFSYEQRGNQTIRVYSREFSLAYHRRLGGQVERQLRYAARLIGAFWYTAWVDAGQPDLTGLDQHPSVAAQLEAEQESKAASAIPVKALPGHDE</sequence>